<reference evidence="2" key="2">
    <citation type="submission" date="2021-02" db="EMBL/GenBank/DDBJ databases">
        <authorList>
            <person name="Kimball J.A."/>
            <person name="Haas M.W."/>
            <person name="Macchietto M."/>
            <person name="Kono T."/>
            <person name="Duquette J."/>
            <person name="Shao M."/>
        </authorList>
    </citation>
    <scope>NUCLEOTIDE SEQUENCE</scope>
    <source>
        <tissue evidence="2">Fresh leaf tissue</tissue>
    </source>
</reference>
<sequence length="99" mass="10257">MPPARRCHLPPASPPPCLTAATSRLTPRLPPTSAPPCLTSPPPSHHLRTSPCLPTSPSTRRPHSDVGKSLAARISTTVGPNPTQKSLLMSGLEAASLAT</sequence>
<feature type="compositionally biased region" description="Pro residues" evidence="1">
    <location>
        <begin position="28"/>
        <end position="44"/>
    </location>
</feature>
<reference evidence="2" key="1">
    <citation type="journal article" date="2021" name="bioRxiv">
        <title>Whole Genome Assembly and Annotation of Northern Wild Rice, Zizania palustris L., Supports a Whole Genome Duplication in the Zizania Genus.</title>
        <authorList>
            <person name="Haas M."/>
            <person name="Kono T."/>
            <person name="Macchietto M."/>
            <person name="Millas R."/>
            <person name="McGilp L."/>
            <person name="Shao M."/>
            <person name="Duquette J."/>
            <person name="Hirsch C.N."/>
            <person name="Kimball J."/>
        </authorList>
    </citation>
    <scope>NUCLEOTIDE SEQUENCE</scope>
    <source>
        <tissue evidence="2">Fresh leaf tissue</tissue>
    </source>
</reference>
<feature type="compositionally biased region" description="Polar residues" evidence="1">
    <location>
        <begin position="74"/>
        <end position="85"/>
    </location>
</feature>
<evidence type="ECO:0000313" key="2">
    <source>
        <dbReference type="EMBL" id="KAG8051578.1"/>
    </source>
</evidence>
<protein>
    <submittedName>
        <fullName evidence="2">Uncharacterized protein</fullName>
    </submittedName>
</protein>
<keyword evidence="3" id="KW-1185">Reference proteome</keyword>
<gene>
    <name evidence="2" type="ORF">GUJ93_ZPchr0001g31240</name>
</gene>
<dbReference type="Proteomes" id="UP000729402">
    <property type="component" value="Unassembled WGS sequence"/>
</dbReference>
<evidence type="ECO:0000313" key="3">
    <source>
        <dbReference type="Proteomes" id="UP000729402"/>
    </source>
</evidence>
<evidence type="ECO:0000256" key="1">
    <source>
        <dbReference type="SAM" id="MobiDB-lite"/>
    </source>
</evidence>
<organism evidence="2 3">
    <name type="scientific">Zizania palustris</name>
    <name type="common">Northern wild rice</name>
    <dbReference type="NCBI Taxonomy" id="103762"/>
    <lineage>
        <taxon>Eukaryota</taxon>
        <taxon>Viridiplantae</taxon>
        <taxon>Streptophyta</taxon>
        <taxon>Embryophyta</taxon>
        <taxon>Tracheophyta</taxon>
        <taxon>Spermatophyta</taxon>
        <taxon>Magnoliopsida</taxon>
        <taxon>Liliopsida</taxon>
        <taxon>Poales</taxon>
        <taxon>Poaceae</taxon>
        <taxon>BOP clade</taxon>
        <taxon>Oryzoideae</taxon>
        <taxon>Oryzeae</taxon>
        <taxon>Zizaniinae</taxon>
        <taxon>Zizania</taxon>
    </lineage>
</organism>
<comment type="caution">
    <text evidence="2">The sequence shown here is derived from an EMBL/GenBank/DDBJ whole genome shotgun (WGS) entry which is preliminary data.</text>
</comment>
<name>A0A8J5RTW9_ZIZPA</name>
<accession>A0A8J5RTW9</accession>
<dbReference type="EMBL" id="JAAALK010000288">
    <property type="protein sequence ID" value="KAG8051578.1"/>
    <property type="molecule type" value="Genomic_DNA"/>
</dbReference>
<feature type="region of interest" description="Disordered" evidence="1">
    <location>
        <begin position="1"/>
        <end position="85"/>
    </location>
</feature>
<proteinExistence type="predicted"/>
<dbReference type="AlphaFoldDB" id="A0A8J5RTW9"/>